<evidence type="ECO:0000313" key="2">
    <source>
        <dbReference type="EMBL" id="MBU5489533.1"/>
    </source>
</evidence>
<dbReference type="PANTHER" id="PTHR47099:SF1">
    <property type="entry name" value="METHYLCOBAMIDE:COM METHYLTRANSFERASE MTBA"/>
    <property type="match status" value="1"/>
</dbReference>
<reference evidence="2 3" key="1">
    <citation type="submission" date="2021-06" db="EMBL/GenBank/DDBJ databases">
        <authorList>
            <person name="Sun Q."/>
            <person name="Li D."/>
        </authorList>
    </citation>
    <scope>NUCLEOTIDE SEQUENCE [LARGE SCALE GENOMIC DNA]</scope>
    <source>
        <strain evidence="2 3">MSJd-7</strain>
    </source>
</reference>
<dbReference type="InterPro" id="IPR000257">
    <property type="entry name" value="Uroporphyrinogen_deCOase"/>
</dbReference>
<sequence length="344" mass="37308">MKMNMDQWTKELLEAPVKKALPVLSFPSIQLMGITVKELINDSDLQAKGMKAVADCTPNAGGAVSLMDLSVEAECFGAPIRVADDEVPTVVGPVLDTEIDEDERMEAAEALEVPEIGAGRTQIYIDAIEKAMELITDRPVFAGVIGPFSLAGRLMDVTSSLIYCYDEPDMAHVVLEKSTEFIIKYIKAYKAIGANGVVIAEPLAGLLSPSLAVEFSGDYCKRIIEAVRDENFAVIYHNCGNTANVTLDSILSANANAYHFGNAVDMEEIMSKVPSDVICMGNVDPAGQFRNGTPESVREATLSVMEKCCKYPNFVISSGCDIPPMSSWDNIDAFFNAVDEFYAK</sequence>
<evidence type="ECO:0000313" key="3">
    <source>
        <dbReference type="Proteomes" id="UP000783588"/>
    </source>
</evidence>
<dbReference type="Pfam" id="PF01208">
    <property type="entry name" value="URO-D"/>
    <property type="match status" value="1"/>
</dbReference>
<accession>A0ABS6EPB9</accession>
<gene>
    <name evidence="2" type="ORF">KQI75_02625</name>
</gene>
<dbReference type="InterPro" id="IPR052024">
    <property type="entry name" value="Methanogen_methyltrans"/>
</dbReference>
<protein>
    <submittedName>
        <fullName evidence="2">Uroporphyrinogen decarboxylase family protein</fullName>
    </submittedName>
</protein>
<dbReference type="RefSeq" id="WP_216469125.1">
    <property type="nucleotide sequence ID" value="NZ_JAHLQI010000001.1"/>
</dbReference>
<dbReference type="Proteomes" id="UP000783588">
    <property type="component" value="Unassembled WGS sequence"/>
</dbReference>
<name>A0ABS6EPB9_9FIRM</name>
<evidence type="ECO:0000259" key="1">
    <source>
        <dbReference type="Pfam" id="PF01208"/>
    </source>
</evidence>
<organism evidence="2 3">
    <name type="scientific">Butyricicoccus intestinisimiae</name>
    <dbReference type="NCBI Taxonomy" id="2841509"/>
    <lineage>
        <taxon>Bacteria</taxon>
        <taxon>Bacillati</taxon>
        <taxon>Bacillota</taxon>
        <taxon>Clostridia</taxon>
        <taxon>Eubacteriales</taxon>
        <taxon>Butyricicoccaceae</taxon>
        <taxon>Butyricicoccus</taxon>
    </lineage>
</organism>
<keyword evidence="3" id="KW-1185">Reference proteome</keyword>
<feature type="domain" description="Uroporphyrinogen decarboxylase (URO-D)" evidence="1">
    <location>
        <begin position="33"/>
        <end position="340"/>
    </location>
</feature>
<dbReference type="PANTHER" id="PTHR47099">
    <property type="entry name" value="METHYLCOBAMIDE:COM METHYLTRANSFERASE MTBA"/>
    <property type="match status" value="1"/>
</dbReference>
<dbReference type="EMBL" id="JAHLQI010000001">
    <property type="protein sequence ID" value="MBU5489533.1"/>
    <property type="molecule type" value="Genomic_DNA"/>
</dbReference>
<dbReference type="CDD" id="cd03465">
    <property type="entry name" value="URO-D_like"/>
    <property type="match status" value="1"/>
</dbReference>
<comment type="caution">
    <text evidence="2">The sequence shown here is derived from an EMBL/GenBank/DDBJ whole genome shotgun (WGS) entry which is preliminary data.</text>
</comment>
<proteinExistence type="predicted"/>